<dbReference type="PANTHER" id="PTHR43124:SF3">
    <property type="entry name" value="CHLORAMPHENICOL EFFLUX PUMP RV0191"/>
    <property type="match status" value="1"/>
</dbReference>
<evidence type="ECO:0000256" key="6">
    <source>
        <dbReference type="ARBA" id="ARBA00023136"/>
    </source>
</evidence>
<dbReference type="GO" id="GO:0022857">
    <property type="term" value="F:transmembrane transporter activity"/>
    <property type="evidence" value="ECO:0007669"/>
    <property type="project" value="InterPro"/>
</dbReference>
<feature type="transmembrane region" description="Helical" evidence="7">
    <location>
        <begin position="94"/>
        <end position="115"/>
    </location>
</feature>
<protein>
    <submittedName>
        <fullName evidence="9">Chloramphenicol resistance protein</fullName>
    </submittedName>
</protein>
<sequence>MKKIWILTLGMFALGMDTYIVAGLLPDIGKSFNKSSAKIGQGVTVFTLFFALSAPVFSTILAKYSVKKILLLALLTFGLANLITMLSLNYSIYILSRCIAGLGAGLFSPMAVSSGGHLVSQKNKGKALAFIVGGMSIGTVVGVPIGLQLANLINWRFAIGIIVILSIVAFISIYFLLPDFKMPSAPSLKERFSLFIDPHVLRVVSVTVCAAIASLGLYTYLSQVISEGISPHYITLFLTTWGIGGLLGSFGVGLVIDKFKNTQILMLIILVTLGISIVLIPTLIKIPILGLIPFILWGAMGWATQAPQQHILLKNHSEHGSTSVALNSSLNYLGSAIGAALGGLLLAQGASTNILIYCFFAIVIIGIIIQIINVFIDRNSIEL</sequence>
<evidence type="ECO:0000256" key="3">
    <source>
        <dbReference type="ARBA" id="ARBA00022475"/>
    </source>
</evidence>
<name>A0AB34AL89_STAUR</name>
<comment type="subcellular location">
    <subcellularLocation>
        <location evidence="1">Cell membrane</location>
        <topology evidence="1">Multi-pass membrane protein</topology>
    </subcellularLocation>
</comment>
<dbReference type="EMBL" id="BKAW01000026">
    <property type="protein sequence ID" value="GEQ04099.1"/>
    <property type="molecule type" value="Genomic_DNA"/>
</dbReference>
<keyword evidence="5 7" id="KW-1133">Transmembrane helix</keyword>
<evidence type="ECO:0000256" key="7">
    <source>
        <dbReference type="SAM" id="Phobius"/>
    </source>
</evidence>
<accession>A0AB34AL89</accession>
<dbReference type="Gene3D" id="1.20.1250.20">
    <property type="entry name" value="MFS general substrate transporter like domains"/>
    <property type="match status" value="1"/>
</dbReference>
<keyword evidence="10" id="KW-1185">Reference proteome</keyword>
<feature type="transmembrane region" description="Helical" evidence="7">
    <location>
        <begin position="199"/>
        <end position="221"/>
    </location>
</feature>
<dbReference type="InterPro" id="IPR036259">
    <property type="entry name" value="MFS_trans_sf"/>
</dbReference>
<feature type="transmembrane region" description="Helical" evidence="7">
    <location>
        <begin position="324"/>
        <end position="348"/>
    </location>
</feature>
<gene>
    <name evidence="9" type="ORF">SCO02_25400</name>
</gene>
<evidence type="ECO:0000256" key="4">
    <source>
        <dbReference type="ARBA" id="ARBA00022692"/>
    </source>
</evidence>
<feature type="transmembrane region" description="Helical" evidence="7">
    <location>
        <begin position="263"/>
        <end position="280"/>
    </location>
</feature>
<feature type="transmembrane region" description="Helical" evidence="7">
    <location>
        <begin position="354"/>
        <end position="376"/>
    </location>
</feature>
<proteinExistence type="predicted"/>
<dbReference type="SUPFAM" id="SSF103473">
    <property type="entry name" value="MFS general substrate transporter"/>
    <property type="match status" value="1"/>
</dbReference>
<feature type="domain" description="Major facilitator superfamily (MFS) profile" evidence="8">
    <location>
        <begin position="3"/>
        <end position="378"/>
    </location>
</feature>
<feature type="transmembrane region" description="Helical" evidence="7">
    <location>
        <begin position="127"/>
        <end position="147"/>
    </location>
</feature>
<dbReference type="InterPro" id="IPR020846">
    <property type="entry name" value="MFS_dom"/>
</dbReference>
<dbReference type="InterPro" id="IPR011701">
    <property type="entry name" value="MFS"/>
</dbReference>
<dbReference type="PROSITE" id="PS50850">
    <property type="entry name" value="MFS"/>
    <property type="match status" value="1"/>
</dbReference>
<evidence type="ECO:0000256" key="1">
    <source>
        <dbReference type="ARBA" id="ARBA00004651"/>
    </source>
</evidence>
<dbReference type="Proteomes" id="UP000321839">
    <property type="component" value="Unassembled WGS sequence"/>
</dbReference>
<keyword evidence="6 7" id="KW-0472">Membrane</keyword>
<evidence type="ECO:0000313" key="10">
    <source>
        <dbReference type="Proteomes" id="UP000321839"/>
    </source>
</evidence>
<evidence type="ECO:0000313" key="9">
    <source>
        <dbReference type="EMBL" id="GEQ04099.1"/>
    </source>
</evidence>
<keyword evidence="3" id="KW-1003">Cell membrane</keyword>
<feature type="transmembrane region" description="Helical" evidence="7">
    <location>
        <begin position="38"/>
        <end position="62"/>
    </location>
</feature>
<dbReference type="PANTHER" id="PTHR43124">
    <property type="entry name" value="PURINE EFFLUX PUMP PBUE"/>
    <property type="match status" value="1"/>
</dbReference>
<dbReference type="CDD" id="cd17324">
    <property type="entry name" value="MFS_NepI_like"/>
    <property type="match status" value="1"/>
</dbReference>
<evidence type="ECO:0000256" key="5">
    <source>
        <dbReference type="ARBA" id="ARBA00022989"/>
    </source>
</evidence>
<dbReference type="AlphaFoldDB" id="A0AB34AL89"/>
<organism evidence="9 10">
    <name type="scientific">Staphylococcus ureilyticus</name>
    <name type="common">Staphylococcus cohnii subsp. urealyticus</name>
    <dbReference type="NCBI Taxonomy" id="94138"/>
    <lineage>
        <taxon>Bacteria</taxon>
        <taxon>Bacillati</taxon>
        <taxon>Bacillota</taxon>
        <taxon>Bacilli</taxon>
        <taxon>Bacillales</taxon>
        <taxon>Staphylococcaceae</taxon>
        <taxon>Staphylococcus</taxon>
        <taxon>Staphylococcus cohnii species complex</taxon>
    </lineage>
</organism>
<dbReference type="GO" id="GO:0005886">
    <property type="term" value="C:plasma membrane"/>
    <property type="evidence" value="ECO:0007669"/>
    <property type="project" value="UniProtKB-SubCell"/>
</dbReference>
<dbReference type="RefSeq" id="WP_048794466.1">
    <property type="nucleotide sequence ID" value="NZ_BKAW01000026.1"/>
</dbReference>
<comment type="caution">
    <text evidence="9">The sequence shown here is derived from an EMBL/GenBank/DDBJ whole genome shotgun (WGS) entry which is preliminary data.</text>
</comment>
<reference evidence="9 10" key="1">
    <citation type="submission" date="2019-07" db="EMBL/GenBank/DDBJ databases">
        <title>Whole genome shotgun sequence of Staphylococcus cohnii subsp. urealyticus NBRC 109766.</title>
        <authorList>
            <person name="Hosoyama A."/>
            <person name="Uohara A."/>
            <person name="Ohji S."/>
            <person name="Ichikawa N."/>
        </authorList>
    </citation>
    <scope>NUCLEOTIDE SEQUENCE [LARGE SCALE GENOMIC DNA]</scope>
    <source>
        <strain evidence="9 10">NBRC 109766</strain>
    </source>
</reference>
<keyword evidence="2" id="KW-0813">Transport</keyword>
<feature type="transmembrane region" description="Helical" evidence="7">
    <location>
        <begin position="153"/>
        <end position="178"/>
    </location>
</feature>
<feature type="transmembrane region" description="Helical" evidence="7">
    <location>
        <begin position="233"/>
        <end position="256"/>
    </location>
</feature>
<evidence type="ECO:0000256" key="2">
    <source>
        <dbReference type="ARBA" id="ARBA00022448"/>
    </source>
</evidence>
<evidence type="ECO:0000259" key="8">
    <source>
        <dbReference type="PROSITE" id="PS50850"/>
    </source>
</evidence>
<keyword evidence="4 7" id="KW-0812">Transmembrane</keyword>
<dbReference type="InterPro" id="IPR050189">
    <property type="entry name" value="MFS_Efflux_Transporters"/>
</dbReference>
<feature type="transmembrane region" description="Helical" evidence="7">
    <location>
        <begin position="69"/>
        <end position="88"/>
    </location>
</feature>
<dbReference type="Pfam" id="PF07690">
    <property type="entry name" value="MFS_1"/>
    <property type="match status" value="1"/>
</dbReference>